<evidence type="ECO:0000256" key="6">
    <source>
        <dbReference type="ARBA" id="ARBA00023136"/>
    </source>
</evidence>
<dbReference type="GO" id="GO:0022857">
    <property type="term" value="F:transmembrane transporter activity"/>
    <property type="evidence" value="ECO:0007669"/>
    <property type="project" value="InterPro"/>
</dbReference>
<evidence type="ECO:0000313" key="10">
    <source>
        <dbReference type="Proteomes" id="UP000008963"/>
    </source>
</evidence>
<keyword evidence="10" id="KW-1185">Reference proteome</keyword>
<dbReference type="OrthoDB" id="9793581at2"/>
<dbReference type="GO" id="GO:0015031">
    <property type="term" value="P:protein transport"/>
    <property type="evidence" value="ECO:0007669"/>
    <property type="project" value="UniProtKB-KW"/>
</dbReference>
<comment type="similarity">
    <text evidence="2 7">Belongs to the ExbD/TolR family.</text>
</comment>
<gene>
    <name evidence="9" type="ordered locus">BMS_0272</name>
</gene>
<evidence type="ECO:0000256" key="7">
    <source>
        <dbReference type="RuleBase" id="RU003879"/>
    </source>
</evidence>
<dbReference type="AlphaFoldDB" id="E1X3A5"/>
<dbReference type="Pfam" id="PF02472">
    <property type="entry name" value="ExbD"/>
    <property type="match status" value="1"/>
</dbReference>
<feature type="transmembrane region" description="Helical" evidence="8">
    <location>
        <begin position="21"/>
        <end position="40"/>
    </location>
</feature>
<organism evidence="9 10">
    <name type="scientific">Halobacteriovorax marinus (strain ATCC BAA-682 / DSM 15412 / SJ)</name>
    <name type="common">Bacteriovorax marinus</name>
    <dbReference type="NCBI Taxonomy" id="862908"/>
    <lineage>
        <taxon>Bacteria</taxon>
        <taxon>Pseudomonadati</taxon>
        <taxon>Bdellovibrionota</taxon>
        <taxon>Bacteriovoracia</taxon>
        <taxon>Bacteriovoracales</taxon>
        <taxon>Halobacteriovoraceae</taxon>
        <taxon>Halobacteriovorax</taxon>
    </lineage>
</organism>
<evidence type="ECO:0000256" key="5">
    <source>
        <dbReference type="ARBA" id="ARBA00022989"/>
    </source>
</evidence>
<keyword evidence="7" id="KW-0813">Transport</keyword>
<dbReference type="RefSeq" id="WP_014242989.1">
    <property type="nucleotide sequence ID" value="NC_016620.1"/>
</dbReference>
<accession>E1X3A5</accession>
<evidence type="ECO:0000256" key="1">
    <source>
        <dbReference type="ARBA" id="ARBA00004162"/>
    </source>
</evidence>
<evidence type="ECO:0000256" key="2">
    <source>
        <dbReference type="ARBA" id="ARBA00005811"/>
    </source>
</evidence>
<evidence type="ECO:0000256" key="8">
    <source>
        <dbReference type="SAM" id="Phobius"/>
    </source>
</evidence>
<evidence type="ECO:0000313" key="9">
    <source>
        <dbReference type="EMBL" id="CBW25200.1"/>
    </source>
</evidence>
<evidence type="ECO:0000256" key="4">
    <source>
        <dbReference type="ARBA" id="ARBA00022692"/>
    </source>
</evidence>
<sequence>MYRAPSRRKIQKEVQKPNLIPILDAVFIFIFFLLMSSRFLNINEIPSDVPIVSDRQPPKSNKKPLALTLQILNTRIQILTGVPGYVRKTIGKNAEGDYDLQALRDYLIDLKQKNVDENTVVLEPKVDLSYEDIVKIMDTVRDLKKTDPDIWTKTKDGMDLRVKELFNNIVFGNIQS</sequence>
<reference evidence="10" key="1">
    <citation type="journal article" date="2013" name="ISME J.">
        <title>A small predatory core genome in the divergent marine Bacteriovorax marinus SJ and the terrestrial Bdellovibrio bacteriovorus.</title>
        <authorList>
            <person name="Crossman L.C."/>
            <person name="Chen H."/>
            <person name="Cerdeno-Tarraga A.M."/>
            <person name="Brooks K."/>
            <person name="Quail M.A."/>
            <person name="Pineiro S.A."/>
            <person name="Hobley L."/>
            <person name="Sockett R.E."/>
            <person name="Bentley S.D."/>
            <person name="Parkhill J."/>
            <person name="Williams H.N."/>
            <person name="Stine O.C."/>
        </authorList>
    </citation>
    <scope>NUCLEOTIDE SEQUENCE [LARGE SCALE GENOMIC DNA]</scope>
    <source>
        <strain evidence="10">ATCC BAA-682 / DSM 15412 / SJ</strain>
    </source>
</reference>
<name>E1X3A5_HALMS</name>
<keyword evidence="5 8" id="KW-1133">Transmembrane helix</keyword>
<dbReference type="PATRIC" id="fig|862908.3.peg.262"/>
<keyword evidence="7" id="KW-0653">Protein transport</keyword>
<dbReference type="STRING" id="862908.BMS_0272"/>
<protein>
    <submittedName>
        <fullName evidence="9">Membrane protein</fullName>
    </submittedName>
</protein>
<dbReference type="EMBL" id="FQ312005">
    <property type="protein sequence ID" value="CBW25200.1"/>
    <property type="molecule type" value="Genomic_DNA"/>
</dbReference>
<dbReference type="eggNOG" id="COG0848">
    <property type="taxonomic scope" value="Bacteria"/>
</dbReference>
<keyword evidence="6 8" id="KW-0472">Membrane</keyword>
<dbReference type="InterPro" id="IPR003400">
    <property type="entry name" value="ExbD"/>
</dbReference>
<comment type="subcellular location">
    <subcellularLocation>
        <location evidence="1">Cell membrane</location>
        <topology evidence="1">Single-pass membrane protein</topology>
    </subcellularLocation>
    <subcellularLocation>
        <location evidence="7">Cell membrane</location>
        <topology evidence="7">Single-pass type II membrane protein</topology>
    </subcellularLocation>
</comment>
<proteinExistence type="inferred from homology"/>
<keyword evidence="3" id="KW-1003">Cell membrane</keyword>
<evidence type="ECO:0000256" key="3">
    <source>
        <dbReference type="ARBA" id="ARBA00022475"/>
    </source>
</evidence>
<dbReference type="HOGENOM" id="CLU_1568568_0_0_7"/>
<dbReference type="Proteomes" id="UP000008963">
    <property type="component" value="Chromosome"/>
</dbReference>
<dbReference type="KEGG" id="bmx:BMS_0272"/>
<dbReference type="GO" id="GO:0005886">
    <property type="term" value="C:plasma membrane"/>
    <property type="evidence" value="ECO:0007669"/>
    <property type="project" value="UniProtKB-SubCell"/>
</dbReference>
<keyword evidence="4 7" id="KW-0812">Transmembrane</keyword>